<protein>
    <submittedName>
        <fullName evidence="2">Uncharacterized protein</fullName>
    </submittedName>
</protein>
<dbReference type="EMBL" id="JAACJM010000152">
    <property type="protein sequence ID" value="KAF5342951.1"/>
    <property type="molecule type" value="Genomic_DNA"/>
</dbReference>
<dbReference type="AlphaFoldDB" id="A0A8H5CJH7"/>
<accession>A0A8H5CJH7</accession>
<sequence>MHAPPPNTSVTTTTTNGTASQAFPPSIPIHFVPLNKPVPAPNVYNPGVVAQPPVNNYPAYAGIPAGNTLQGPIQPQVQNNGAIYMRAIDGSTDDELREVIMGYYSDGPYILSPLEPDSTYTGRPHDLYLVTGLNPAVTQCILYRDVIRATHGSFLPLLFVPNPTTLSSQRSLDSPIAKIST</sequence>
<evidence type="ECO:0000313" key="3">
    <source>
        <dbReference type="Proteomes" id="UP000559256"/>
    </source>
</evidence>
<evidence type="ECO:0000256" key="1">
    <source>
        <dbReference type="SAM" id="MobiDB-lite"/>
    </source>
</evidence>
<feature type="region of interest" description="Disordered" evidence="1">
    <location>
        <begin position="1"/>
        <end position="21"/>
    </location>
</feature>
<comment type="caution">
    <text evidence="2">The sequence shown here is derived from an EMBL/GenBank/DDBJ whole genome shotgun (WGS) entry which is preliminary data.</text>
</comment>
<name>A0A8H5CJH7_9AGAR</name>
<reference evidence="2 3" key="1">
    <citation type="journal article" date="2020" name="ISME J.">
        <title>Uncovering the hidden diversity of litter-decomposition mechanisms in mushroom-forming fungi.</title>
        <authorList>
            <person name="Floudas D."/>
            <person name="Bentzer J."/>
            <person name="Ahren D."/>
            <person name="Johansson T."/>
            <person name="Persson P."/>
            <person name="Tunlid A."/>
        </authorList>
    </citation>
    <scope>NUCLEOTIDE SEQUENCE [LARGE SCALE GENOMIC DNA]</scope>
    <source>
        <strain evidence="2 3">CBS 291.85</strain>
    </source>
</reference>
<organism evidence="2 3">
    <name type="scientific">Tetrapyrgos nigripes</name>
    <dbReference type="NCBI Taxonomy" id="182062"/>
    <lineage>
        <taxon>Eukaryota</taxon>
        <taxon>Fungi</taxon>
        <taxon>Dikarya</taxon>
        <taxon>Basidiomycota</taxon>
        <taxon>Agaricomycotina</taxon>
        <taxon>Agaricomycetes</taxon>
        <taxon>Agaricomycetidae</taxon>
        <taxon>Agaricales</taxon>
        <taxon>Marasmiineae</taxon>
        <taxon>Marasmiaceae</taxon>
        <taxon>Tetrapyrgos</taxon>
    </lineage>
</organism>
<keyword evidence="3" id="KW-1185">Reference proteome</keyword>
<dbReference type="Proteomes" id="UP000559256">
    <property type="component" value="Unassembled WGS sequence"/>
</dbReference>
<proteinExistence type="predicted"/>
<feature type="compositionally biased region" description="Low complexity" evidence="1">
    <location>
        <begin position="8"/>
        <end position="18"/>
    </location>
</feature>
<gene>
    <name evidence="2" type="ORF">D9758_014947</name>
</gene>
<evidence type="ECO:0000313" key="2">
    <source>
        <dbReference type="EMBL" id="KAF5342951.1"/>
    </source>
</evidence>